<dbReference type="EMBL" id="JBHMAG010000026">
    <property type="protein sequence ID" value="MFB9756700.1"/>
    <property type="molecule type" value="Genomic_DNA"/>
</dbReference>
<name>A0ABV5W807_9BACL</name>
<evidence type="ECO:0000259" key="3">
    <source>
        <dbReference type="Pfam" id="PF04909"/>
    </source>
</evidence>
<dbReference type="PANTHER" id="PTHR21240">
    <property type="entry name" value="2-AMINO-3-CARBOXYLMUCONATE-6-SEMIALDEHYDE DECARBOXYLASE"/>
    <property type="match status" value="1"/>
</dbReference>
<gene>
    <name evidence="4" type="ORF">ACFFNY_34475</name>
</gene>
<feature type="compositionally biased region" description="Basic and acidic residues" evidence="2">
    <location>
        <begin position="366"/>
        <end position="378"/>
    </location>
</feature>
<dbReference type="SUPFAM" id="SSF51556">
    <property type="entry name" value="Metallo-dependent hydrolases"/>
    <property type="match status" value="1"/>
</dbReference>
<dbReference type="Proteomes" id="UP001589619">
    <property type="component" value="Unassembled WGS sequence"/>
</dbReference>
<dbReference type="Pfam" id="PF04909">
    <property type="entry name" value="Amidohydro_2"/>
    <property type="match status" value="1"/>
</dbReference>
<dbReference type="InterPro" id="IPR006680">
    <property type="entry name" value="Amidohydro-rel"/>
</dbReference>
<evidence type="ECO:0000313" key="4">
    <source>
        <dbReference type="EMBL" id="MFB9756700.1"/>
    </source>
</evidence>
<sequence length="378" mass="42516">MNRAPKWIDTDVHNAIRHPKDLLPYLPKVWHSQWLGQGIGVASPYYSPIGVMRKDAQTPEGGQPGSDPHYLLRHHMDKYGIDYSILTGSGVLGISLHVDPDYANAVVTAYNEWLAEHWLKVSPRFKGSILINASDPAYAAGEIDRWASHPDMVQVIMASGARMPYGQRFYHPIYEACERNGLPIAVHPGTEGRGTAGPPTPSGYPSRYLEWHNILPTNYMTHVNSLVCEGVFEKFPKLTFVAIEGGIAWLPHLMWRMDKNYKALRDTVPWLKRLPSEYIKTHIRLTTQPIEEPEKPEHLVQIFDMCDAEHTVMFSTDYPHWDFDNPKVVLNALPKRMREGIMAGNASKLYGLHEIAAETGPAASSDDSRETDGGDDGR</sequence>
<keyword evidence="1" id="KW-0456">Lyase</keyword>
<proteinExistence type="predicted"/>
<evidence type="ECO:0000313" key="5">
    <source>
        <dbReference type="Proteomes" id="UP001589619"/>
    </source>
</evidence>
<organism evidence="4 5">
    <name type="scientific">Paenibacillus hodogayensis</name>
    <dbReference type="NCBI Taxonomy" id="279208"/>
    <lineage>
        <taxon>Bacteria</taxon>
        <taxon>Bacillati</taxon>
        <taxon>Bacillota</taxon>
        <taxon>Bacilli</taxon>
        <taxon>Bacillales</taxon>
        <taxon>Paenibacillaceae</taxon>
        <taxon>Paenibacillus</taxon>
    </lineage>
</organism>
<accession>A0ABV5W807</accession>
<reference evidence="4 5" key="1">
    <citation type="submission" date="2024-09" db="EMBL/GenBank/DDBJ databases">
        <authorList>
            <person name="Sun Q."/>
            <person name="Mori K."/>
        </authorList>
    </citation>
    <scope>NUCLEOTIDE SEQUENCE [LARGE SCALE GENOMIC DNA]</scope>
    <source>
        <strain evidence="4 5">JCM 12520</strain>
    </source>
</reference>
<protein>
    <submittedName>
        <fullName evidence="4">Amidohydrolase family protein</fullName>
    </submittedName>
</protein>
<dbReference type="PANTHER" id="PTHR21240:SF28">
    <property type="entry name" value="ISO-OROTATE DECARBOXYLASE (EUROFUNG)"/>
    <property type="match status" value="1"/>
</dbReference>
<feature type="domain" description="Amidohydrolase-related" evidence="3">
    <location>
        <begin position="56"/>
        <end position="352"/>
    </location>
</feature>
<feature type="region of interest" description="Disordered" evidence="2">
    <location>
        <begin position="358"/>
        <end position="378"/>
    </location>
</feature>
<evidence type="ECO:0000256" key="2">
    <source>
        <dbReference type="SAM" id="MobiDB-lite"/>
    </source>
</evidence>
<dbReference type="RefSeq" id="WP_344904092.1">
    <property type="nucleotide sequence ID" value="NZ_BAAAYO010000001.1"/>
</dbReference>
<comment type="caution">
    <text evidence="4">The sequence shown here is derived from an EMBL/GenBank/DDBJ whole genome shotgun (WGS) entry which is preliminary data.</text>
</comment>
<evidence type="ECO:0000256" key="1">
    <source>
        <dbReference type="ARBA" id="ARBA00023239"/>
    </source>
</evidence>
<dbReference type="Gene3D" id="3.20.20.140">
    <property type="entry name" value="Metal-dependent hydrolases"/>
    <property type="match status" value="1"/>
</dbReference>
<dbReference type="InterPro" id="IPR032465">
    <property type="entry name" value="ACMSD"/>
</dbReference>
<keyword evidence="5" id="KW-1185">Reference proteome</keyword>
<dbReference type="InterPro" id="IPR032466">
    <property type="entry name" value="Metal_Hydrolase"/>
</dbReference>